<dbReference type="AlphaFoldDB" id="A0AAV4EGC8"/>
<proteinExistence type="predicted"/>
<accession>A0AAV4EGC8</accession>
<sequence>MKHEYVNEFIRDISKINVKSDDVHSLKRIFIGDAAQRIVSSMSEENAVSFRKTVLLAYGETADYLKMKLPLRNKNLALLSTLDPNLCGHSKAFSGLQDLFDLLPTVVQGKEKDAFSRVASLLQSDTNVVSAITERKLDKWWAVVMSYPQYAVLSPVLKACLSIFTGPRVESSFSVMNTIITGVSNRLDVATYQAIHKLKYKFLNSGKSCINFFHREDPVNSPVDPSLGYCMQTAGKRMKSHSEKNRKGMRIKFKKKSIHQQAKDIRSTVEKRTDSTIATGVTTIENEPLVSSVKSNVSEGLPSTRTIVQYKASSRKRKNPSAETDHMYSKKTSMDEHREGQPPSVVTEKNVSTVEKLTMQDREITVKQLAFETKISIGSVETILHDHLNLNKVSA</sequence>
<organism evidence="2 3">
    <name type="scientific">Elysia marginata</name>
    <dbReference type="NCBI Taxonomy" id="1093978"/>
    <lineage>
        <taxon>Eukaryota</taxon>
        <taxon>Metazoa</taxon>
        <taxon>Spiralia</taxon>
        <taxon>Lophotrochozoa</taxon>
        <taxon>Mollusca</taxon>
        <taxon>Gastropoda</taxon>
        <taxon>Heterobranchia</taxon>
        <taxon>Euthyneura</taxon>
        <taxon>Panpulmonata</taxon>
        <taxon>Sacoglossa</taxon>
        <taxon>Placobranchoidea</taxon>
        <taxon>Plakobranchidae</taxon>
        <taxon>Elysia</taxon>
    </lineage>
</organism>
<evidence type="ECO:0000256" key="1">
    <source>
        <dbReference type="SAM" id="MobiDB-lite"/>
    </source>
</evidence>
<name>A0AAV4EGC8_9GAST</name>
<feature type="compositionally biased region" description="Basic and acidic residues" evidence="1">
    <location>
        <begin position="323"/>
        <end position="340"/>
    </location>
</feature>
<gene>
    <name evidence="2" type="ORF">ElyMa_000053200</name>
</gene>
<feature type="region of interest" description="Disordered" evidence="1">
    <location>
        <begin position="311"/>
        <end position="344"/>
    </location>
</feature>
<evidence type="ECO:0000313" key="2">
    <source>
        <dbReference type="EMBL" id="GFR59376.1"/>
    </source>
</evidence>
<evidence type="ECO:0000313" key="3">
    <source>
        <dbReference type="Proteomes" id="UP000762676"/>
    </source>
</evidence>
<comment type="caution">
    <text evidence="2">The sequence shown here is derived from an EMBL/GenBank/DDBJ whole genome shotgun (WGS) entry which is preliminary data.</text>
</comment>
<reference evidence="2 3" key="1">
    <citation type="journal article" date="2021" name="Elife">
        <title>Chloroplast acquisition without the gene transfer in kleptoplastic sea slugs, Plakobranchus ocellatus.</title>
        <authorList>
            <person name="Maeda T."/>
            <person name="Takahashi S."/>
            <person name="Yoshida T."/>
            <person name="Shimamura S."/>
            <person name="Takaki Y."/>
            <person name="Nagai Y."/>
            <person name="Toyoda A."/>
            <person name="Suzuki Y."/>
            <person name="Arimoto A."/>
            <person name="Ishii H."/>
            <person name="Satoh N."/>
            <person name="Nishiyama T."/>
            <person name="Hasebe M."/>
            <person name="Maruyama T."/>
            <person name="Minagawa J."/>
            <person name="Obokata J."/>
            <person name="Shigenobu S."/>
        </authorList>
    </citation>
    <scope>NUCLEOTIDE SEQUENCE [LARGE SCALE GENOMIC DNA]</scope>
</reference>
<protein>
    <submittedName>
        <fullName evidence="2">Histone-lysine N-methyltransferase SETMAR</fullName>
    </submittedName>
</protein>
<keyword evidence="3" id="KW-1185">Reference proteome</keyword>
<dbReference type="EMBL" id="BMAT01000087">
    <property type="protein sequence ID" value="GFR59376.1"/>
    <property type="molecule type" value="Genomic_DNA"/>
</dbReference>
<dbReference type="Proteomes" id="UP000762676">
    <property type="component" value="Unassembled WGS sequence"/>
</dbReference>